<feature type="transmembrane region" description="Helical" evidence="1">
    <location>
        <begin position="50"/>
        <end position="69"/>
    </location>
</feature>
<name>R0MBS1_NOSB1</name>
<dbReference type="AlphaFoldDB" id="R0MBS1"/>
<dbReference type="HOGENOM" id="CLU_2386749_0_0_1"/>
<sequence length="94" mass="10837">MDPKFSVITLFLYMINMSMILTLSILSTMISDIKDNSPLNSIYKPELRGLLYFVIVVLIGINIFSFFICNDLNEYALSRILTPYGYRTKLRVVS</sequence>
<keyword evidence="3" id="KW-1185">Reference proteome</keyword>
<dbReference type="EMBL" id="KB908912">
    <property type="protein sequence ID" value="EOB15379.1"/>
    <property type="molecule type" value="Genomic_DNA"/>
</dbReference>
<evidence type="ECO:0000313" key="3">
    <source>
        <dbReference type="Proteomes" id="UP000016927"/>
    </source>
</evidence>
<evidence type="ECO:0000256" key="1">
    <source>
        <dbReference type="SAM" id="Phobius"/>
    </source>
</evidence>
<reference evidence="2 3" key="1">
    <citation type="journal article" date="2013" name="BMC Genomics">
        <title>Comparative genomics of parasitic silkworm microsporidia reveal an association between genome expansion and host adaptation.</title>
        <authorList>
            <person name="Pan G."/>
            <person name="Xu J."/>
            <person name="Li T."/>
            <person name="Xia Q."/>
            <person name="Liu S.L."/>
            <person name="Zhang G."/>
            <person name="Li S."/>
            <person name="Li C."/>
            <person name="Liu H."/>
            <person name="Yang L."/>
            <person name="Liu T."/>
            <person name="Zhang X."/>
            <person name="Wu Z."/>
            <person name="Fan W."/>
            <person name="Dang X."/>
            <person name="Xiang H."/>
            <person name="Tao M."/>
            <person name="Li Y."/>
            <person name="Hu J."/>
            <person name="Li Z."/>
            <person name="Lin L."/>
            <person name="Luo J."/>
            <person name="Geng L."/>
            <person name="Wang L."/>
            <person name="Long M."/>
            <person name="Wan Y."/>
            <person name="He N."/>
            <person name="Zhang Z."/>
            <person name="Lu C."/>
            <person name="Keeling P.J."/>
            <person name="Wang J."/>
            <person name="Xiang Z."/>
            <person name="Zhou Z."/>
        </authorList>
    </citation>
    <scope>NUCLEOTIDE SEQUENCE [LARGE SCALE GENOMIC DNA]</scope>
    <source>
        <strain evidence="3">CQ1 / CVCC 102059</strain>
    </source>
</reference>
<keyword evidence="1" id="KW-1133">Transmembrane helix</keyword>
<feature type="transmembrane region" description="Helical" evidence="1">
    <location>
        <begin position="7"/>
        <end position="30"/>
    </location>
</feature>
<dbReference type="VEuPathDB" id="MicrosporidiaDB:NBO_4g0007"/>
<gene>
    <name evidence="2" type="ORF">NBO_4g0007</name>
</gene>
<dbReference type="Proteomes" id="UP000016927">
    <property type="component" value="Unassembled WGS sequence"/>
</dbReference>
<keyword evidence="1" id="KW-0472">Membrane</keyword>
<keyword evidence="1" id="KW-0812">Transmembrane</keyword>
<accession>R0MBS1</accession>
<protein>
    <submittedName>
        <fullName evidence="2">Uncharacterized protein</fullName>
    </submittedName>
</protein>
<proteinExistence type="predicted"/>
<organism evidence="2 3">
    <name type="scientific">Nosema bombycis (strain CQ1 / CVCC 102059)</name>
    <name type="common">Microsporidian parasite</name>
    <name type="synonym">Pebrine of silkworm</name>
    <dbReference type="NCBI Taxonomy" id="578461"/>
    <lineage>
        <taxon>Eukaryota</taxon>
        <taxon>Fungi</taxon>
        <taxon>Fungi incertae sedis</taxon>
        <taxon>Microsporidia</taxon>
        <taxon>Nosematidae</taxon>
        <taxon>Nosema</taxon>
    </lineage>
</organism>
<evidence type="ECO:0000313" key="2">
    <source>
        <dbReference type="EMBL" id="EOB15379.1"/>
    </source>
</evidence>